<dbReference type="Proteomes" id="UP001501470">
    <property type="component" value="Unassembled WGS sequence"/>
</dbReference>
<comment type="subcellular location">
    <subcellularLocation>
        <location evidence="2">Membrane</location>
        <topology evidence="2">Multi-pass membrane protein</topology>
    </subcellularLocation>
</comment>
<evidence type="ECO:0000256" key="9">
    <source>
        <dbReference type="ARBA" id="ARBA00022840"/>
    </source>
</evidence>
<comment type="catalytic activity">
    <reaction evidence="1">
        <text>ATP + protein L-histidine = ADP + protein N-phospho-L-histidine.</text>
        <dbReference type="EC" id="2.7.13.3"/>
    </reaction>
</comment>
<dbReference type="SMART" id="SM00065">
    <property type="entry name" value="GAF"/>
    <property type="match status" value="1"/>
</dbReference>
<dbReference type="InterPro" id="IPR025201">
    <property type="entry name" value="KdpD_TM"/>
</dbReference>
<evidence type="ECO:0000256" key="2">
    <source>
        <dbReference type="ARBA" id="ARBA00004141"/>
    </source>
</evidence>
<evidence type="ECO:0000256" key="13">
    <source>
        <dbReference type="SAM" id="Phobius"/>
    </source>
</evidence>
<dbReference type="SUPFAM" id="SSF55781">
    <property type="entry name" value="GAF domain-like"/>
    <property type="match status" value="1"/>
</dbReference>
<dbReference type="InterPro" id="IPR050482">
    <property type="entry name" value="Sensor_HK_TwoCompSys"/>
</dbReference>
<dbReference type="InterPro" id="IPR038318">
    <property type="entry name" value="KdpD_sf"/>
</dbReference>
<dbReference type="InterPro" id="IPR003018">
    <property type="entry name" value="GAF"/>
</dbReference>
<dbReference type="InterPro" id="IPR029016">
    <property type="entry name" value="GAF-like_dom_sf"/>
</dbReference>
<evidence type="ECO:0000256" key="8">
    <source>
        <dbReference type="ARBA" id="ARBA00022777"/>
    </source>
</evidence>
<keyword evidence="17" id="KW-1185">Reference proteome</keyword>
<keyword evidence="5" id="KW-0808">Transferase</keyword>
<dbReference type="Pfam" id="PF13493">
    <property type="entry name" value="DUF4118"/>
    <property type="match status" value="1"/>
</dbReference>
<sequence>MSDYLVPLLLRTKPPPAWLGLVVAFACVAAETLVMFPLRDGSRTAATGVVYLCGVLVVSMVWKPWLSVLTAVASAFAFNYVHVAPYWTLDFTARRDLLTVLVFIAAGLAVGHLADLARARAAEAAERRQEATLATGLAKRMLCAADLHSALGSASQRLAQALELRSAVIELDVIPGDGQRVALPLCDGATRLGTLLVPADLPERTLERLRQHVVPTLEWLLYAARDHDAIVDSLNASRKVALLVDEQAAWRRVAMLVARGCALIDVFDAMTEELCRALGDVRTALMRYEPNRTATCLAGLSELGAPMSIPLEEDSIVATVLRTRRPARIDSYDGAPGPAATTERGLGIRAAVGVPVMANGRIWGMLAVVSFTTEAVPPAAERRLADFSNLIASAIANAEHHAQLAASRARIVAAADNTRRQFERALHDGALQRVVSLGLELSMTEASMPPELNRYKTQLSHTAQGLNGVFESLQEVSRGIHPAIMCTGGLGASIKSLARRTAIPVDLNLNIDRRLPDHTEVAVYYIVSEALANAVKHAKATMVHVNAEAESAVFRLSVQDDGVGGASLGKGSGLIGLQDRVEALGGHMEVVSPVRHGTALLVKIPIDERL</sequence>
<feature type="domain" description="GAF" evidence="14">
    <location>
        <begin position="262"/>
        <end position="405"/>
    </location>
</feature>
<keyword evidence="11" id="KW-0902">Two-component regulatory system</keyword>
<evidence type="ECO:0000256" key="5">
    <source>
        <dbReference type="ARBA" id="ARBA00022679"/>
    </source>
</evidence>
<feature type="transmembrane region" description="Helical" evidence="13">
    <location>
        <begin position="17"/>
        <end position="38"/>
    </location>
</feature>
<evidence type="ECO:0000256" key="6">
    <source>
        <dbReference type="ARBA" id="ARBA00022692"/>
    </source>
</evidence>
<evidence type="ECO:0000259" key="15">
    <source>
        <dbReference type="SMART" id="SM00387"/>
    </source>
</evidence>
<feature type="transmembrane region" description="Helical" evidence="13">
    <location>
        <begin position="68"/>
        <end position="89"/>
    </location>
</feature>
<dbReference type="SUPFAM" id="SSF55874">
    <property type="entry name" value="ATPase domain of HSP90 chaperone/DNA topoisomerase II/histidine kinase"/>
    <property type="match status" value="1"/>
</dbReference>
<feature type="transmembrane region" description="Helical" evidence="13">
    <location>
        <begin position="45"/>
        <end position="62"/>
    </location>
</feature>
<comment type="caution">
    <text evidence="16">The sequence shown here is derived from an EMBL/GenBank/DDBJ whole genome shotgun (WGS) entry which is preliminary data.</text>
</comment>
<dbReference type="InterPro" id="IPR003594">
    <property type="entry name" value="HATPase_dom"/>
</dbReference>
<dbReference type="CDD" id="cd16917">
    <property type="entry name" value="HATPase_UhpB-NarQ-NarX-like"/>
    <property type="match status" value="1"/>
</dbReference>
<name>A0ABN1ZQ94_9ACTN</name>
<evidence type="ECO:0000256" key="10">
    <source>
        <dbReference type="ARBA" id="ARBA00022989"/>
    </source>
</evidence>
<dbReference type="InterPro" id="IPR036890">
    <property type="entry name" value="HATPase_C_sf"/>
</dbReference>
<organism evidence="16 17">
    <name type="scientific">Dactylosporangium maewongense</name>
    <dbReference type="NCBI Taxonomy" id="634393"/>
    <lineage>
        <taxon>Bacteria</taxon>
        <taxon>Bacillati</taxon>
        <taxon>Actinomycetota</taxon>
        <taxon>Actinomycetes</taxon>
        <taxon>Micromonosporales</taxon>
        <taxon>Micromonosporaceae</taxon>
        <taxon>Dactylosporangium</taxon>
    </lineage>
</organism>
<feature type="domain" description="Histidine kinase/HSP90-like ATPase" evidence="15">
    <location>
        <begin position="518"/>
        <end position="608"/>
    </location>
</feature>
<dbReference type="SMART" id="SM00387">
    <property type="entry name" value="HATPase_c"/>
    <property type="match status" value="1"/>
</dbReference>
<keyword evidence="12 13" id="KW-0472">Membrane</keyword>
<dbReference type="EC" id="2.7.13.3" evidence="3"/>
<proteinExistence type="predicted"/>
<dbReference type="PANTHER" id="PTHR24421">
    <property type="entry name" value="NITRATE/NITRITE SENSOR PROTEIN NARX-RELATED"/>
    <property type="match status" value="1"/>
</dbReference>
<feature type="transmembrane region" description="Helical" evidence="13">
    <location>
        <begin position="96"/>
        <end position="114"/>
    </location>
</feature>
<gene>
    <name evidence="16" type="ORF">GCM10009827_013290</name>
</gene>
<evidence type="ECO:0000313" key="16">
    <source>
        <dbReference type="EMBL" id="GAA1502156.1"/>
    </source>
</evidence>
<reference evidence="16 17" key="1">
    <citation type="journal article" date="2019" name="Int. J. Syst. Evol. Microbiol.">
        <title>The Global Catalogue of Microorganisms (GCM) 10K type strain sequencing project: providing services to taxonomists for standard genome sequencing and annotation.</title>
        <authorList>
            <consortium name="The Broad Institute Genomics Platform"/>
            <consortium name="The Broad Institute Genome Sequencing Center for Infectious Disease"/>
            <person name="Wu L."/>
            <person name="Ma J."/>
        </authorList>
    </citation>
    <scope>NUCLEOTIDE SEQUENCE [LARGE SCALE GENOMIC DNA]</scope>
    <source>
        <strain evidence="16 17">JCM 15933</strain>
    </source>
</reference>
<dbReference type="Gene3D" id="1.20.120.620">
    <property type="entry name" value="Backbone structure of the membrane domain of e. Coli histidine kinase receptor kdpd"/>
    <property type="match status" value="1"/>
</dbReference>
<evidence type="ECO:0000256" key="4">
    <source>
        <dbReference type="ARBA" id="ARBA00022553"/>
    </source>
</evidence>
<keyword evidence="4" id="KW-0597">Phosphoprotein</keyword>
<evidence type="ECO:0000256" key="3">
    <source>
        <dbReference type="ARBA" id="ARBA00012438"/>
    </source>
</evidence>
<protein>
    <recommendedName>
        <fullName evidence="3">histidine kinase</fullName>
        <ecNumber evidence="3">2.7.13.3</ecNumber>
    </recommendedName>
</protein>
<dbReference type="Pfam" id="PF02518">
    <property type="entry name" value="HATPase_c"/>
    <property type="match status" value="1"/>
</dbReference>
<evidence type="ECO:0000313" key="17">
    <source>
        <dbReference type="Proteomes" id="UP001501470"/>
    </source>
</evidence>
<evidence type="ECO:0000256" key="7">
    <source>
        <dbReference type="ARBA" id="ARBA00022741"/>
    </source>
</evidence>
<evidence type="ECO:0000256" key="12">
    <source>
        <dbReference type="ARBA" id="ARBA00023136"/>
    </source>
</evidence>
<dbReference type="PANTHER" id="PTHR24421:SF10">
    <property type="entry name" value="NITRATE_NITRITE SENSOR PROTEIN NARQ"/>
    <property type="match status" value="1"/>
</dbReference>
<evidence type="ECO:0000256" key="1">
    <source>
        <dbReference type="ARBA" id="ARBA00000085"/>
    </source>
</evidence>
<dbReference type="Gene3D" id="3.30.450.40">
    <property type="match status" value="1"/>
</dbReference>
<keyword evidence="10 13" id="KW-1133">Transmembrane helix</keyword>
<keyword evidence="7" id="KW-0547">Nucleotide-binding</keyword>
<dbReference type="Gene3D" id="3.30.565.10">
    <property type="entry name" value="Histidine kinase-like ATPase, C-terminal domain"/>
    <property type="match status" value="1"/>
</dbReference>
<evidence type="ECO:0000256" key="11">
    <source>
        <dbReference type="ARBA" id="ARBA00023012"/>
    </source>
</evidence>
<evidence type="ECO:0000259" key="14">
    <source>
        <dbReference type="SMART" id="SM00065"/>
    </source>
</evidence>
<keyword evidence="6 13" id="KW-0812">Transmembrane</keyword>
<accession>A0ABN1ZQ94</accession>
<dbReference type="EMBL" id="BAAAQD010000001">
    <property type="protein sequence ID" value="GAA1502156.1"/>
    <property type="molecule type" value="Genomic_DNA"/>
</dbReference>
<dbReference type="Pfam" id="PF01590">
    <property type="entry name" value="GAF"/>
    <property type="match status" value="1"/>
</dbReference>
<keyword evidence="8" id="KW-0418">Kinase</keyword>
<keyword evidence="9" id="KW-0067">ATP-binding</keyword>